<evidence type="ECO:0000259" key="2">
    <source>
        <dbReference type="PROSITE" id="PS50846"/>
    </source>
</evidence>
<name>A0AAX6GQR3_IRIPA</name>
<dbReference type="Gene3D" id="3.30.70.100">
    <property type="match status" value="2"/>
</dbReference>
<reference evidence="3" key="2">
    <citation type="submission" date="2023-04" db="EMBL/GenBank/DDBJ databases">
        <authorList>
            <person name="Bruccoleri R.E."/>
            <person name="Oakeley E.J."/>
            <person name="Faust A.-M."/>
            <person name="Dessus-Babus S."/>
            <person name="Altorfer M."/>
            <person name="Burckhardt D."/>
            <person name="Oertli M."/>
            <person name="Naumann U."/>
            <person name="Petersen F."/>
            <person name="Wong J."/>
        </authorList>
    </citation>
    <scope>NUCLEOTIDE SEQUENCE</scope>
    <source>
        <strain evidence="3">GSM-AAB239-AS_SAM_17_03QT</strain>
        <tissue evidence="3">Leaf</tissue>
    </source>
</reference>
<proteinExistence type="predicted"/>
<accession>A0AAX6GQR3</accession>
<dbReference type="PANTHER" id="PTHR46413">
    <property type="entry name" value="HEAVY METAL-ASSOCIATED ISOPRENYLATED PLANT PROTEIN 6"/>
    <property type="match status" value="1"/>
</dbReference>
<feature type="domain" description="HMA" evidence="2">
    <location>
        <begin position="128"/>
        <end position="192"/>
    </location>
</feature>
<comment type="caution">
    <text evidence="3">The sequence shown here is derived from an EMBL/GenBank/DDBJ whole genome shotgun (WGS) entry which is preliminary data.</text>
</comment>
<protein>
    <submittedName>
        <fullName evidence="3">Heavy metal-associated isoprenylated plant protein 3-like</fullName>
    </submittedName>
</protein>
<dbReference type="InterPro" id="IPR044594">
    <property type="entry name" value="HIPP01/3/5/6"/>
</dbReference>
<dbReference type="EMBL" id="JANAVB010017398">
    <property type="protein sequence ID" value="KAJ6830568.1"/>
    <property type="molecule type" value="Genomic_DNA"/>
</dbReference>
<dbReference type="Pfam" id="PF00403">
    <property type="entry name" value="HMA"/>
    <property type="match status" value="2"/>
</dbReference>
<reference evidence="3" key="1">
    <citation type="journal article" date="2023" name="GigaByte">
        <title>Genome assembly of the bearded iris, Iris pallida Lam.</title>
        <authorList>
            <person name="Bruccoleri R.E."/>
            <person name="Oakeley E.J."/>
            <person name="Faust A.M.E."/>
            <person name="Altorfer M."/>
            <person name="Dessus-Babus S."/>
            <person name="Burckhardt D."/>
            <person name="Oertli M."/>
            <person name="Naumann U."/>
            <person name="Petersen F."/>
            <person name="Wong J."/>
        </authorList>
    </citation>
    <scope>NUCLEOTIDE SEQUENCE</scope>
    <source>
        <strain evidence="3">GSM-AAB239-AS_SAM_17_03QT</strain>
    </source>
</reference>
<keyword evidence="4" id="KW-1185">Reference proteome</keyword>
<feature type="compositionally biased region" description="Basic and acidic residues" evidence="1">
    <location>
        <begin position="217"/>
        <end position="247"/>
    </location>
</feature>
<feature type="region of interest" description="Disordered" evidence="1">
    <location>
        <begin position="196"/>
        <end position="247"/>
    </location>
</feature>
<dbReference type="SUPFAM" id="SSF55008">
    <property type="entry name" value="HMA, heavy metal-associated domain"/>
    <property type="match status" value="2"/>
</dbReference>
<dbReference type="CDD" id="cd00371">
    <property type="entry name" value="HMA"/>
    <property type="match status" value="2"/>
</dbReference>
<evidence type="ECO:0000313" key="4">
    <source>
        <dbReference type="Proteomes" id="UP001140949"/>
    </source>
</evidence>
<feature type="region of interest" description="Disordered" evidence="1">
    <location>
        <begin position="82"/>
        <end position="129"/>
    </location>
</feature>
<dbReference type="PROSITE" id="PS50846">
    <property type="entry name" value="HMA_2"/>
    <property type="match status" value="2"/>
</dbReference>
<dbReference type="GO" id="GO:0046872">
    <property type="term" value="F:metal ion binding"/>
    <property type="evidence" value="ECO:0007669"/>
    <property type="project" value="InterPro"/>
</dbReference>
<gene>
    <name evidence="3" type="ORF">M6B38_352890</name>
</gene>
<feature type="compositionally biased region" description="Basic and acidic residues" evidence="1">
    <location>
        <begin position="1"/>
        <end position="20"/>
    </location>
</feature>
<evidence type="ECO:0000256" key="1">
    <source>
        <dbReference type="SAM" id="MobiDB-lite"/>
    </source>
</evidence>
<dbReference type="Proteomes" id="UP001140949">
    <property type="component" value="Unassembled WGS sequence"/>
</dbReference>
<dbReference type="AlphaFoldDB" id="A0AAX6GQR3"/>
<organism evidence="3 4">
    <name type="scientific">Iris pallida</name>
    <name type="common">Sweet iris</name>
    <dbReference type="NCBI Taxonomy" id="29817"/>
    <lineage>
        <taxon>Eukaryota</taxon>
        <taxon>Viridiplantae</taxon>
        <taxon>Streptophyta</taxon>
        <taxon>Embryophyta</taxon>
        <taxon>Tracheophyta</taxon>
        <taxon>Spermatophyta</taxon>
        <taxon>Magnoliopsida</taxon>
        <taxon>Liliopsida</taxon>
        <taxon>Asparagales</taxon>
        <taxon>Iridaceae</taxon>
        <taxon>Iridoideae</taxon>
        <taxon>Irideae</taxon>
        <taxon>Iris</taxon>
    </lineage>
</organism>
<feature type="region of interest" description="Disordered" evidence="1">
    <location>
        <begin position="1"/>
        <end position="22"/>
    </location>
</feature>
<feature type="domain" description="HMA" evidence="2">
    <location>
        <begin position="25"/>
        <end position="89"/>
    </location>
</feature>
<dbReference type="InterPro" id="IPR006121">
    <property type="entry name" value="HMA_dom"/>
</dbReference>
<sequence>MGEKEEVNKKEGGEKKKEEAAAVGPTAVVLKVDIHCEGCARKFKKLLKNFPGVDAVSADMANNKLTVVGSVDPLKIREHVGSKTGKKVDLISPQPTKKDEGSAGPKKAQPDSKDQKKADDKKPKPPVSTTVGLKIRLHCDGCIQRIRKNILRFKGVESVSVDSQKDLVTVKGTMDMKELVPYLKEKLKRDVDLVAGEKKDGGGSEKKDKGNANTDAGGEKKEKGGGDGDKEEKGKGGEGGDKKKEAATETNKMEYYGPYGGGGGGGGYYGVGVGYRVETVHAPQMFSDENPNACSVM</sequence>
<dbReference type="PANTHER" id="PTHR46413:SF1">
    <property type="entry name" value="HEAVY METAL-ASSOCIATED ISOPRENYLATED PLANT PROTEIN 6"/>
    <property type="match status" value="1"/>
</dbReference>
<evidence type="ECO:0000313" key="3">
    <source>
        <dbReference type="EMBL" id="KAJ6830568.1"/>
    </source>
</evidence>
<feature type="compositionally biased region" description="Basic and acidic residues" evidence="1">
    <location>
        <begin position="108"/>
        <end position="123"/>
    </location>
</feature>
<dbReference type="InterPro" id="IPR036163">
    <property type="entry name" value="HMA_dom_sf"/>
</dbReference>
<feature type="compositionally biased region" description="Basic and acidic residues" evidence="1">
    <location>
        <begin position="196"/>
        <end position="210"/>
    </location>
</feature>